<keyword evidence="1" id="KW-0732">Signal</keyword>
<dbReference type="AlphaFoldDB" id="A0A3G4VJQ6"/>
<dbReference type="RefSeq" id="WP_124942294.1">
    <property type="nucleotide sequence ID" value="NZ_CP033579.1"/>
</dbReference>
<dbReference type="EMBL" id="CP033579">
    <property type="protein sequence ID" value="AYV25000.1"/>
    <property type="molecule type" value="Genomic_DNA"/>
</dbReference>
<sequence>MKLIITLISATLLLSGCAAGLGEDYGCTKVGGVPGCTSMDEVRRNIDVYASGQASHSTLPSPPAATSFMTLPRRDRYGAPSRTDDVVKKVTIFPFVDKNDHYVDTTDIYIILDDSRWTGRPVRAIWED</sequence>
<reference evidence="2 3" key="1">
    <citation type="submission" date="2018-11" db="EMBL/GenBank/DDBJ databases">
        <title>Complete Genome Sequence of Vbrio mediterranei 117-T6: a Potential Pathogen Bacteria Isolated from the Conchocelis of Pyropia.</title>
        <authorList>
            <person name="Liu Q."/>
        </authorList>
    </citation>
    <scope>NUCLEOTIDE SEQUENCE [LARGE SCALE GENOMIC DNA]</scope>
    <source>
        <strain evidence="2 3">117-T6</strain>
        <plasmid evidence="2 3">unnamed</plasmid>
    </source>
</reference>
<evidence type="ECO:0000313" key="3">
    <source>
        <dbReference type="Proteomes" id="UP000279760"/>
    </source>
</evidence>
<dbReference type="Pfam" id="PF09676">
    <property type="entry name" value="TraV"/>
    <property type="match status" value="1"/>
</dbReference>
<geneLocation type="plasmid" evidence="2">
    <name>unnamed</name>
</geneLocation>
<keyword evidence="2" id="KW-0614">Plasmid</keyword>
<accession>A0A3G4VJQ6</accession>
<organism evidence="2 3">
    <name type="scientific">Vibrio mediterranei</name>
    <dbReference type="NCBI Taxonomy" id="689"/>
    <lineage>
        <taxon>Bacteria</taxon>
        <taxon>Pseudomonadati</taxon>
        <taxon>Pseudomonadota</taxon>
        <taxon>Gammaproteobacteria</taxon>
        <taxon>Vibrionales</taxon>
        <taxon>Vibrionaceae</taxon>
        <taxon>Vibrio</taxon>
    </lineage>
</organism>
<evidence type="ECO:0000313" key="2">
    <source>
        <dbReference type="EMBL" id="AYV25000.1"/>
    </source>
</evidence>
<dbReference type="NCBIfam" id="TIGR02747">
    <property type="entry name" value="TraV"/>
    <property type="match status" value="1"/>
</dbReference>
<protein>
    <submittedName>
        <fullName evidence="2">Type IV conjugative transfer system protein TraV</fullName>
    </submittedName>
</protein>
<dbReference type="InterPro" id="IPR014118">
    <property type="entry name" value="T4SS_TraV"/>
</dbReference>
<dbReference type="Proteomes" id="UP000279760">
    <property type="component" value="Plasmid unnamed"/>
</dbReference>
<feature type="chain" id="PRO_5018267281" evidence="1">
    <location>
        <begin position="19"/>
        <end position="128"/>
    </location>
</feature>
<feature type="signal peptide" evidence="1">
    <location>
        <begin position="1"/>
        <end position="18"/>
    </location>
</feature>
<evidence type="ECO:0000256" key="1">
    <source>
        <dbReference type="SAM" id="SignalP"/>
    </source>
</evidence>
<dbReference type="PROSITE" id="PS51257">
    <property type="entry name" value="PROKAR_LIPOPROTEIN"/>
    <property type="match status" value="1"/>
</dbReference>
<gene>
    <name evidence="2" type="primary">traV</name>
    <name evidence="2" type="ORF">ECB94_27155</name>
</gene>
<proteinExistence type="predicted"/>
<name>A0A3G4VJQ6_9VIBR</name>